<keyword evidence="10 16" id="KW-0798">TonB box</keyword>
<proteinExistence type="inferred from homology"/>
<keyword evidence="12 19" id="KW-0675">Receptor</keyword>
<evidence type="ECO:0000256" key="13">
    <source>
        <dbReference type="ARBA" id="ARBA00023237"/>
    </source>
</evidence>
<dbReference type="InterPro" id="IPR012910">
    <property type="entry name" value="Plug_dom"/>
</dbReference>
<dbReference type="CDD" id="cd01347">
    <property type="entry name" value="ligand_gated_channel"/>
    <property type="match status" value="1"/>
</dbReference>
<comment type="caution">
    <text evidence="19">The sequence shown here is derived from an EMBL/GenBank/DDBJ whole genome shotgun (WGS) entry which is preliminary data.</text>
</comment>
<dbReference type="PROSITE" id="PS52016">
    <property type="entry name" value="TONB_DEPENDENT_REC_3"/>
    <property type="match status" value="1"/>
</dbReference>
<keyword evidence="7 17" id="KW-0732">Signal</keyword>
<evidence type="ECO:0000256" key="9">
    <source>
        <dbReference type="ARBA" id="ARBA00023065"/>
    </source>
</evidence>
<gene>
    <name evidence="19" type="ORF">QE399_001419</name>
</gene>
<dbReference type="InterPro" id="IPR037066">
    <property type="entry name" value="Plug_dom_sf"/>
</dbReference>
<dbReference type="InterPro" id="IPR000531">
    <property type="entry name" value="Beta-barrel_TonB"/>
</dbReference>
<keyword evidence="20" id="KW-1185">Reference proteome</keyword>
<evidence type="ECO:0000256" key="15">
    <source>
        <dbReference type="PROSITE-ProRule" id="PRU10144"/>
    </source>
</evidence>
<dbReference type="SMART" id="SM00965">
    <property type="entry name" value="STN"/>
    <property type="match status" value="1"/>
</dbReference>
<evidence type="ECO:0000313" key="20">
    <source>
        <dbReference type="Proteomes" id="UP001267710"/>
    </source>
</evidence>
<dbReference type="EMBL" id="JAVIZX010000001">
    <property type="protein sequence ID" value="MDR6213730.1"/>
    <property type="molecule type" value="Genomic_DNA"/>
</dbReference>
<evidence type="ECO:0000256" key="4">
    <source>
        <dbReference type="ARBA" id="ARBA00022452"/>
    </source>
</evidence>
<evidence type="ECO:0000259" key="18">
    <source>
        <dbReference type="SMART" id="SM00965"/>
    </source>
</evidence>
<dbReference type="PANTHER" id="PTHR32552">
    <property type="entry name" value="FERRICHROME IRON RECEPTOR-RELATED"/>
    <property type="match status" value="1"/>
</dbReference>
<accession>A0ABU1I933</accession>
<evidence type="ECO:0000256" key="11">
    <source>
        <dbReference type="ARBA" id="ARBA00023136"/>
    </source>
</evidence>
<comment type="similarity">
    <text evidence="2 14 16">Belongs to the TonB-dependent receptor family.</text>
</comment>
<dbReference type="Gene3D" id="3.55.50.30">
    <property type="match status" value="1"/>
</dbReference>
<dbReference type="SUPFAM" id="SSF56935">
    <property type="entry name" value="Porins"/>
    <property type="match status" value="1"/>
</dbReference>
<evidence type="ECO:0000313" key="19">
    <source>
        <dbReference type="EMBL" id="MDR6213730.1"/>
    </source>
</evidence>
<dbReference type="NCBIfam" id="TIGR01783">
    <property type="entry name" value="TonB-siderophor"/>
    <property type="match status" value="1"/>
</dbReference>
<dbReference type="Proteomes" id="UP001267710">
    <property type="component" value="Unassembled WGS sequence"/>
</dbReference>
<evidence type="ECO:0000256" key="3">
    <source>
        <dbReference type="ARBA" id="ARBA00022448"/>
    </source>
</evidence>
<keyword evidence="11 14" id="KW-0472">Membrane</keyword>
<keyword evidence="4 14" id="KW-1134">Transmembrane beta strand</keyword>
<evidence type="ECO:0000256" key="12">
    <source>
        <dbReference type="ARBA" id="ARBA00023170"/>
    </source>
</evidence>
<dbReference type="InterPro" id="IPR039426">
    <property type="entry name" value="TonB-dep_rcpt-like"/>
</dbReference>
<evidence type="ECO:0000256" key="5">
    <source>
        <dbReference type="ARBA" id="ARBA00022496"/>
    </source>
</evidence>
<protein>
    <submittedName>
        <fullName evidence="19">Iron complex outermembrane receptor protein</fullName>
    </submittedName>
</protein>
<dbReference type="PANTHER" id="PTHR32552:SF82">
    <property type="entry name" value="FCUA PROTEIN"/>
    <property type="match status" value="1"/>
</dbReference>
<feature type="short sequence motif" description="TonB C-terminal box" evidence="15">
    <location>
        <begin position="812"/>
        <end position="829"/>
    </location>
</feature>
<dbReference type="PROSITE" id="PS01156">
    <property type="entry name" value="TONB_DEPENDENT_REC_2"/>
    <property type="match status" value="1"/>
</dbReference>
<evidence type="ECO:0000256" key="7">
    <source>
        <dbReference type="ARBA" id="ARBA00022729"/>
    </source>
</evidence>
<keyword evidence="8" id="KW-0408">Iron</keyword>
<feature type="domain" description="Secretin/TonB short N-terminal" evidence="18">
    <location>
        <begin position="82"/>
        <end position="133"/>
    </location>
</feature>
<evidence type="ECO:0000256" key="10">
    <source>
        <dbReference type="ARBA" id="ARBA00023077"/>
    </source>
</evidence>
<name>A0ABU1I933_9BURK</name>
<dbReference type="Pfam" id="PF00593">
    <property type="entry name" value="TonB_dep_Rec_b-barrel"/>
    <property type="match status" value="1"/>
</dbReference>
<evidence type="ECO:0000256" key="2">
    <source>
        <dbReference type="ARBA" id="ARBA00009810"/>
    </source>
</evidence>
<reference evidence="19 20" key="1">
    <citation type="submission" date="2023-08" db="EMBL/GenBank/DDBJ databases">
        <title>Functional and genomic diversity of the sorghum phyllosphere microbiome.</title>
        <authorList>
            <person name="Shade A."/>
        </authorList>
    </citation>
    <scope>NUCLEOTIDE SEQUENCE [LARGE SCALE GENOMIC DNA]</scope>
    <source>
        <strain evidence="19 20">SORGH_AS_0335</strain>
    </source>
</reference>
<feature type="chain" id="PRO_5046392285" evidence="17">
    <location>
        <begin position="51"/>
        <end position="829"/>
    </location>
</feature>
<keyword evidence="6 14" id="KW-0812">Transmembrane</keyword>
<keyword evidence="5" id="KW-0410">Iron transport</keyword>
<evidence type="ECO:0000256" key="6">
    <source>
        <dbReference type="ARBA" id="ARBA00022692"/>
    </source>
</evidence>
<dbReference type="InterPro" id="IPR010105">
    <property type="entry name" value="TonB_sidphr_rcpt"/>
</dbReference>
<comment type="subcellular location">
    <subcellularLocation>
        <location evidence="1 14">Cell outer membrane</location>
        <topology evidence="1 14">Multi-pass membrane protein</topology>
    </subcellularLocation>
</comment>
<keyword evidence="9" id="KW-0406">Ion transport</keyword>
<evidence type="ECO:0000256" key="17">
    <source>
        <dbReference type="SAM" id="SignalP"/>
    </source>
</evidence>
<dbReference type="InterPro" id="IPR011662">
    <property type="entry name" value="Secretin/TonB_short_N"/>
</dbReference>
<dbReference type="Gene3D" id="2.40.170.20">
    <property type="entry name" value="TonB-dependent receptor, beta-barrel domain"/>
    <property type="match status" value="1"/>
</dbReference>
<evidence type="ECO:0000256" key="16">
    <source>
        <dbReference type="RuleBase" id="RU003357"/>
    </source>
</evidence>
<keyword evidence="13 14" id="KW-0998">Cell outer membrane</keyword>
<evidence type="ECO:0000256" key="1">
    <source>
        <dbReference type="ARBA" id="ARBA00004571"/>
    </source>
</evidence>
<dbReference type="InterPro" id="IPR010917">
    <property type="entry name" value="TonB_rcpt_CS"/>
</dbReference>
<organism evidence="19 20">
    <name type="scientific">Paracidovorax wautersii</name>
    <dbReference type="NCBI Taxonomy" id="1177982"/>
    <lineage>
        <taxon>Bacteria</taxon>
        <taxon>Pseudomonadati</taxon>
        <taxon>Pseudomonadota</taxon>
        <taxon>Betaproteobacteria</taxon>
        <taxon>Burkholderiales</taxon>
        <taxon>Comamonadaceae</taxon>
        <taxon>Paracidovorax</taxon>
    </lineage>
</organism>
<sequence>MRRSAVPSSALSPALPRPRRRTAAAAQLLCASLAAAYGAALLAVPSRAQAQPATQDAAPRSYAIPAGPLGPALNRLGRESGALITFAPDLVAGLQTAGVQGAPTLAQALGQLLVGTGLEPVAGAGGAYTLRRLPEAAPAQGTAAGATTALSEVRVTAAAPVQPDLLPGAYAGGQIARGGRLGLLGQTDAMDAPFHITSYTAQAIEDRQATTLADALAVDPSVRSTAPSGDVADAFFIRGFAIGDNNIGEIAFDGLYGVAPNYRLLTDYAERVEVLKGPTAMVYGMSPNSGVGGGINVVPKRATQDLTRVRADYGTRSQGGGHIDVARRWGDARQFGVRFNGSYRDGRTPMDHQRREATVGALALDYTTERTQVTLDLIRQREDVDAPTRRPSIAAGLAVPAAPDARRNITQRWEWYESTEESALLKARHELTDRWSVFASVGAAQSKVDRLFNTPTITSAAGDTRVTPTRAQFDIERQVVEAGVRGRFTTGAASHQATLQWSHYEDRYRMGSVAGAAYTSNLYAPIERPAQSVAAPGSLPKRSATELRGFALSDTIGLLDERLLLTLGLRHQQVDADNFDTSGVRTATYGKSATTPLAGAVFKPWQGVSLYANYIEGLSRGDTAPSSAVNAGEVFAPYKTRQQEVGIKIDHGTLMTTASVFQIRKPSGYLQNNRFAVDGEQRNRGLELSVYGEPAAGWRLYGGATWIDAELTRTNSAATQGNAAVGVPRTQFTLNAEHDLAWVPGLTATAGLTRTGAQYADQANLQRLPSWTTVDLGLRYRLQVAGRSTVLRATVRNATGRDYWAGSSTWGTLLVGAPRSVQLSATVDF</sequence>
<dbReference type="Pfam" id="PF07715">
    <property type="entry name" value="Plug"/>
    <property type="match status" value="1"/>
</dbReference>
<dbReference type="RefSeq" id="WP_309827495.1">
    <property type="nucleotide sequence ID" value="NZ_JAVIZX010000001.1"/>
</dbReference>
<evidence type="ECO:0000256" key="14">
    <source>
        <dbReference type="PROSITE-ProRule" id="PRU01360"/>
    </source>
</evidence>
<dbReference type="Gene3D" id="2.170.130.10">
    <property type="entry name" value="TonB-dependent receptor, plug domain"/>
    <property type="match status" value="1"/>
</dbReference>
<evidence type="ECO:0000256" key="8">
    <source>
        <dbReference type="ARBA" id="ARBA00023004"/>
    </source>
</evidence>
<keyword evidence="3 14" id="KW-0813">Transport</keyword>
<feature type="signal peptide" evidence="17">
    <location>
        <begin position="1"/>
        <end position="50"/>
    </location>
</feature>
<dbReference type="InterPro" id="IPR036942">
    <property type="entry name" value="Beta-barrel_TonB_sf"/>
</dbReference>
<dbReference type="Pfam" id="PF07660">
    <property type="entry name" value="STN"/>
    <property type="match status" value="1"/>
</dbReference>